<dbReference type="Proteomes" id="UP001232148">
    <property type="component" value="Unassembled WGS sequence"/>
</dbReference>
<organism evidence="3 4">
    <name type="scientific">Colletotrichum zoysiae</name>
    <dbReference type="NCBI Taxonomy" id="1216348"/>
    <lineage>
        <taxon>Eukaryota</taxon>
        <taxon>Fungi</taxon>
        <taxon>Dikarya</taxon>
        <taxon>Ascomycota</taxon>
        <taxon>Pezizomycotina</taxon>
        <taxon>Sordariomycetes</taxon>
        <taxon>Hypocreomycetidae</taxon>
        <taxon>Glomerellales</taxon>
        <taxon>Glomerellaceae</taxon>
        <taxon>Colletotrichum</taxon>
        <taxon>Colletotrichum graminicola species complex</taxon>
    </lineage>
</organism>
<reference evidence="3" key="1">
    <citation type="submission" date="2021-06" db="EMBL/GenBank/DDBJ databases">
        <title>Comparative genomics, transcriptomics and evolutionary studies reveal genomic signatures of adaptation to plant cell wall in hemibiotrophic fungi.</title>
        <authorList>
            <consortium name="DOE Joint Genome Institute"/>
            <person name="Baroncelli R."/>
            <person name="Diaz J.F."/>
            <person name="Benocci T."/>
            <person name="Peng M."/>
            <person name="Battaglia E."/>
            <person name="Haridas S."/>
            <person name="Andreopoulos W."/>
            <person name="Labutti K."/>
            <person name="Pangilinan J."/>
            <person name="Floch G.L."/>
            <person name="Makela M.R."/>
            <person name="Henrissat B."/>
            <person name="Grigoriev I.V."/>
            <person name="Crouch J.A."/>
            <person name="De Vries R.P."/>
            <person name="Sukno S.A."/>
            <person name="Thon M.R."/>
        </authorList>
    </citation>
    <scope>NUCLEOTIDE SEQUENCE</scope>
    <source>
        <strain evidence="3">MAFF235873</strain>
    </source>
</reference>
<name>A0AAD9LUG1_9PEZI</name>
<protein>
    <recommendedName>
        <fullName evidence="5">Zona occludens toxin N-terminal domain-containing protein</fullName>
    </recommendedName>
</protein>
<dbReference type="AlphaFoldDB" id="A0AAD9LUG1"/>
<evidence type="ECO:0008006" key="5">
    <source>
        <dbReference type="Google" id="ProtNLM"/>
    </source>
</evidence>
<evidence type="ECO:0000313" key="2">
    <source>
        <dbReference type="EMBL" id="KAK2022219.1"/>
    </source>
</evidence>
<dbReference type="InterPro" id="IPR027417">
    <property type="entry name" value="P-loop_NTPase"/>
</dbReference>
<proteinExistence type="predicted"/>
<dbReference type="EMBL" id="MU843214">
    <property type="protein sequence ID" value="KAK2020577.1"/>
    <property type="molecule type" value="Genomic_DNA"/>
</dbReference>
<keyword evidence="4" id="KW-1185">Reference proteome</keyword>
<dbReference type="EMBL" id="MU843054">
    <property type="protein sequence ID" value="KAK2022219.1"/>
    <property type="molecule type" value="Genomic_DNA"/>
</dbReference>
<evidence type="ECO:0000313" key="3">
    <source>
        <dbReference type="EMBL" id="KAK2022511.1"/>
    </source>
</evidence>
<dbReference type="Gene3D" id="3.40.50.300">
    <property type="entry name" value="P-loop containing nucleotide triphosphate hydrolases"/>
    <property type="match status" value="1"/>
</dbReference>
<sequence>MSCLLFNICLSLFLEQKSDIGRVIALDEAHKYMQESDESKTLTSSLLSTIRLQRHLGVRVFVSTQEPTVSTKLLNLCSMTVVHRFTSPDWLRTLRSHIAGVSSFSVTVPKEQEYVDHIDPVADRKKDSANDLFAKIVSLQTGQALVFAPSAVIGLAPEENDTMTTIQRLAHRLLVVKVRSRLTQDGGKTVMN</sequence>
<evidence type="ECO:0000313" key="4">
    <source>
        <dbReference type="Proteomes" id="UP001232148"/>
    </source>
</evidence>
<evidence type="ECO:0000313" key="1">
    <source>
        <dbReference type="EMBL" id="KAK2020577.1"/>
    </source>
</evidence>
<dbReference type="EMBL" id="MU843040">
    <property type="protein sequence ID" value="KAK2022511.1"/>
    <property type="molecule type" value="Genomic_DNA"/>
</dbReference>
<gene>
    <name evidence="1" type="ORF">LX32DRAFT_606291</name>
    <name evidence="2" type="ORF">LX32DRAFT_657872</name>
    <name evidence="3" type="ORF">LX32DRAFT_710184</name>
</gene>
<accession>A0AAD9LUG1</accession>
<dbReference type="SUPFAM" id="SSF52540">
    <property type="entry name" value="P-loop containing nucleoside triphosphate hydrolases"/>
    <property type="match status" value="1"/>
</dbReference>
<comment type="caution">
    <text evidence="3">The sequence shown here is derived from an EMBL/GenBank/DDBJ whole genome shotgun (WGS) entry which is preliminary data.</text>
</comment>